<dbReference type="GO" id="GO:0003735">
    <property type="term" value="F:structural constituent of ribosome"/>
    <property type="evidence" value="ECO:0007669"/>
    <property type="project" value="InterPro"/>
</dbReference>
<dbReference type="STRING" id="246437.L9KSH4"/>
<dbReference type="SMART" id="SM00246">
    <property type="entry name" value="WH2"/>
    <property type="match status" value="1"/>
</dbReference>
<feature type="compositionally biased region" description="Polar residues" evidence="7">
    <location>
        <begin position="215"/>
        <end position="227"/>
    </location>
</feature>
<reference evidence="10" key="1">
    <citation type="submission" date="2012-07" db="EMBL/GenBank/DDBJ databases">
        <title>Genome of the Chinese tree shrew, a rising model animal genetically related to primates.</title>
        <authorList>
            <person name="Zhang G."/>
            <person name="Fan Y."/>
            <person name="Yao Y."/>
            <person name="Huang Z."/>
        </authorList>
    </citation>
    <scope>NUCLEOTIDE SEQUENCE [LARGE SCALE GENOMIC DNA]</scope>
</reference>
<dbReference type="GO" id="GO:0003779">
    <property type="term" value="F:actin binding"/>
    <property type="evidence" value="ECO:0007669"/>
    <property type="project" value="InterPro"/>
</dbReference>
<name>L9KSH4_TUPCH</name>
<dbReference type="Pfam" id="PF01157">
    <property type="entry name" value="Ribosomal_L21e"/>
    <property type="match status" value="1"/>
</dbReference>
<dbReference type="Gene3D" id="2.30.30.70">
    <property type="entry name" value="Ribosomal protein L21"/>
    <property type="match status" value="1"/>
</dbReference>
<feature type="compositionally biased region" description="Gly residues" evidence="7">
    <location>
        <begin position="150"/>
        <end position="186"/>
    </location>
</feature>
<feature type="region of interest" description="Disordered" evidence="7">
    <location>
        <begin position="529"/>
        <end position="559"/>
    </location>
</feature>
<dbReference type="AlphaFoldDB" id="L9KSH4"/>
<evidence type="ECO:0000256" key="4">
    <source>
        <dbReference type="ARBA" id="ARBA00023274"/>
    </source>
</evidence>
<feature type="compositionally biased region" description="Polar residues" evidence="7">
    <location>
        <begin position="415"/>
        <end position="424"/>
    </location>
</feature>
<feature type="compositionally biased region" description="Basic and acidic residues" evidence="7">
    <location>
        <begin position="529"/>
        <end position="538"/>
    </location>
</feature>
<evidence type="ECO:0000256" key="6">
    <source>
        <dbReference type="ARBA" id="ARBA00035327"/>
    </source>
</evidence>
<keyword evidence="4" id="KW-0687">Ribonucleoprotein</keyword>
<evidence type="ECO:0000256" key="2">
    <source>
        <dbReference type="ARBA" id="ARBA00011133"/>
    </source>
</evidence>
<dbReference type="PRINTS" id="PR01217">
    <property type="entry name" value="PRICHEXTENSN"/>
</dbReference>
<dbReference type="FunFam" id="2.30.30.70:FF:000001">
    <property type="entry name" value="60S ribosomal protein L21"/>
    <property type="match status" value="1"/>
</dbReference>
<dbReference type="InterPro" id="IPR001147">
    <property type="entry name" value="Ribosomal_eL21"/>
</dbReference>
<dbReference type="PROSITE" id="PS51082">
    <property type="entry name" value="WH2"/>
    <property type="match status" value="1"/>
</dbReference>
<evidence type="ECO:0000313" key="10">
    <source>
        <dbReference type="Proteomes" id="UP000011518"/>
    </source>
</evidence>
<reference evidence="10" key="2">
    <citation type="journal article" date="2013" name="Nat. Commun.">
        <title>Genome of the Chinese tree shrew.</title>
        <authorList>
            <person name="Fan Y."/>
            <person name="Huang Z.Y."/>
            <person name="Cao C.C."/>
            <person name="Chen C.S."/>
            <person name="Chen Y.X."/>
            <person name="Fan D.D."/>
            <person name="He J."/>
            <person name="Hou H.L."/>
            <person name="Hu L."/>
            <person name="Hu X.T."/>
            <person name="Jiang X.T."/>
            <person name="Lai R."/>
            <person name="Lang Y.S."/>
            <person name="Liang B."/>
            <person name="Liao S.G."/>
            <person name="Mu D."/>
            <person name="Ma Y.Y."/>
            <person name="Niu Y.Y."/>
            <person name="Sun X.Q."/>
            <person name="Xia J.Q."/>
            <person name="Xiao J."/>
            <person name="Xiong Z.Q."/>
            <person name="Xu L."/>
            <person name="Yang L."/>
            <person name="Zhang Y."/>
            <person name="Zhao W."/>
            <person name="Zhao X.D."/>
            <person name="Zheng Y.T."/>
            <person name="Zhou J.M."/>
            <person name="Zhu Y.B."/>
            <person name="Zhang G.J."/>
            <person name="Wang J."/>
            <person name="Yao Y.G."/>
        </authorList>
    </citation>
    <scope>NUCLEOTIDE SEQUENCE [LARGE SCALE GENOMIC DNA]</scope>
</reference>
<dbReference type="InParanoid" id="L9KSH4"/>
<dbReference type="FunCoup" id="L9KSH4">
    <property type="interactions" value="478"/>
</dbReference>
<sequence>MARTRVSVGSEQGETLDQASRLFRHLGLASPLLSPSRTAAFLAMRSISKTVESLSVQDARPSPSSTPTAPNICAEQGPGERRHRDGQGKDVLVAVTGHCAGGANTEKPSLNKTEQAGRNALLSDINKGKKLKKTVTNDRSAPILDKPKGAGAGGAGGGFGGGGSGGGGSGSSGGSFGGGGPPGLGGLFQARMPKLRPTANRDNGNRGAAFGGGSIRQTPSGSSSPFSNRPPLPPTPGRALDDKPPPPPPPVGNRPSIHREGAPPPPPQNNKPPVPSTPRPSPSSQAPPPPPPPSRPGPPPLPPGSSGNDEIPRLPQRNLSLTSSAPPLPSPGRSGPLPPPPSERPPPPVRDPPGRSGPLPPPPPISRNGSTTRALPATPQLPSRSGIDSPRSGPRPPLPPDRPGAGAPPPPPPSTSIRNGFQDSSCEDEWESRFYFHPISDLPPPEPYVPTTKTYPSKLARNESRRMPHKCYHGKTRRVYNVTQHTVGIVVNTQVKGKILAKRINVRIEHIKHFKSRDSFLKLTKEKDQKKKEAKEKGTWVQLKRQPAPPGEAHCVRTSGKEPELLEPIPYEFMA</sequence>
<dbReference type="EMBL" id="KB320754">
    <property type="protein sequence ID" value="ELW64147.1"/>
    <property type="molecule type" value="Genomic_DNA"/>
</dbReference>
<comment type="subunit">
    <text evidence="2">Component of the large ribosomal subunit.</text>
</comment>
<dbReference type="FunFam" id="6.10.250.3260:FF:000001">
    <property type="entry name" value="60S ribosomal protein L21"/>
    <property type="match status" value="1"/>
</dbReference>
<keyword evidence="10" id="KW-1185">Reference proteome</keyword>
<gene>
    <name evidence="9" type="ORF">TREES_T100009095</name>
</gene>
<evidence type="ECO:0000256" key="7">
    <source>
        <dbReference type="SAM" id="MobiDB-lite"/>
    </source>
</evidence>
<feature type="domain" description="WH2" evidence="8">
    <location>
        <begin position="117"/>
        <end position="134"/>
    </location>
</feature>
<organism evidence="9 10">
    <name type="scientific">Tupaia chinensis</name>
    <name type="common">Chinese tree shrew</name>
    <name type="synonym">Tupaia belangeri chinensis</name>
    <dbReference type="NCBI Taxonomy" id="246437"/>
    <lineage>
        <taxon>Eukaryota</taxon>
        <taxon>Metazoa</taxon>
        <taxon>Chordata</taxon>
        <taxon>Craniata</taxon>
        <taxon>Vertebrata</taxon>
        <taxon>Euteleostomi</taxon>
        <taxon>Mammalia</taxon>
        <taxon>Eutheria</taxon>
        <taxon>Euarchontoglires</taxon>
        <taxon>Scandentia</taxon>
        <taxon>Tupaiidae</taxon>
        <taxon>Tupaia</taxon>
    </lineage>
</organism>
<evidence type="ECO:0000256" key="3">
    <source>
        <dbReference type="ARBA" id="ARBA00022980"/>
    </source>
</evidence>
<feature type="compositionally biased region" description="Pro residues" evidence="7">
    <location>
        <begin position="262"/>
        <end position="303"/>
    </location>
</feature>
<comment type="similarity">
    <text evidence="1">Belongs to the eukaryotic ribosomal protein eL21 family.</text>
</comment>
<feature type="region of interest" description="Disordered" evidence="7">
    <location>
        <begin position="131"/>
        <end position="424"/>
    </location>
</feature>
<proteinExistence type="inferred from homology"/>
<dbReference type="Gene3D" id="6.10.250.3260">
    <property type="match status" value="1"/>
</dbReference>
<dbReference type="PANTHER" id="PTHR20981">
    <property type="entry name" value="60S RIBOSOMAL PROTEIN L21"/>
    <property type="match status" value="1"/>
</dbReference>
<dbReference type="Pfam" id="PF02205">
    <property type="entry name" value="WH2"/>
    <property type="match status" value="1"/>
</dbReference>
<accession>L9KSH4</accession>
<evidence type="ECO:0000256" key="1">
    <source>
        <dbReference type="ARBA" id="ARBA00008427"/>
    </source>
</evidence>
<protein>
    <recommendedName>
        <fullName evidence="5">Large ribosomal subunit protein eL21</fullName>
    </recommendedName>
    <alternativeName>
        <fullName evidence="6">60S ribosomal protein L21</fullName>
    </alternativeName>
</protein>
<dbReference type="InterPro" id="IPR003124">
    <property type="entry name" value="WH2_dom"/>
</dbReference>
<evidence type="ECO:0000259" key="8">
    <source>
        <dbReference type="PROSITE" id="PS51082"/>
    </source>
</evidence>
<feature type="compositionally biased region" description="Pro residues" evidence="7">
    <location>
        <begin position="326"/>
        <end position="351"/>
    </location>
</feature>
<feature type="compositionally biased region" description="Pro residues" evidence="7">
    <location>
        <begin position="393"/>
        <end position="414"/>
    </location>
</feature>
<evidence type="ECO:0000256" key="5">
    <source>
        <dbReference type="ARBA" id="ARBA00035219"/>
    </source>
</evidence>
<dbReference type="InterPro" id="IPR008991">
    <property type="entry name" value="Translation_prot_SH3-like_sf"/>
</dbReference>
<dbReference type="GO" id="GO:0022625">
    <property type="term" value="C:cytosolic large ribosomal subunit"/>
    <property type="evidence" value="ECO:0007669"/>
    <property type="project" value="UniProtKB-ARBA"/>
</dbReference>
<dbReference type="SUPFAM" id="SSF50104">
    <property type="entry name" value="Translation proteins SH3-like domain"/>
    <property type="match status" value="1"/>
</dbReference>
<dbReference type="Proteomes" id="UP000011518">
    <property type="component" value="Unassembled WGS sequence"/>
</dbReference>
<dbReference type="eggNOG" id="KOG4462">
    <property type="taxonomic scope" value="Eukaryota"/>
</dbReference>
<keyword evidence="3" id="KW-0689">Ribosomal protein</keyword>
<dbReference type="InterPro" id="IPR036948">
    <property type="entry name" value="Ribosomal_eL21_sf"/>
</dbReference>
<dbReference type="CDD" id="cd22076">
    <property type="entry name" value="WH2_WAS_WASL-1"/>
    <property type="match status" value="1"/>
</dbReference>
<dbReference type="GO" id="GO:0006412">
    <property type="term" value="P:translation"/>
    <property type="evidence" value="ECO:0007669"/>
    <property type="project" value="InterPro"/>
</dbReference>
<evidence type="ECO:0000313" key="9">
    <source>
        <dbReference type="EMBL" id="ELW64147.1"/>
    </source>
</evidence>
<feature type="region of interest" description="Disordered" evidence="7">
    <location>
        <begin position="54"/>
        <end position="86"/>
    </location>
</feature>